<sequence>MSVSPTRPEPSRARHRPAALSSPPSSRLASPLFSSCWFALYIHTGTQLSFPPPLPPATPAPLHRPPPRPPPPPTHPFASLPSPLDRTSTPLRPCPVFSPANPNPSSARQSSCGEILLVVEHALKNPEE</sequence>
<dbReference type="EnsemblPlants" id="OGLUM05G29470.1">
    <property type="protein sequence ID" value="OGLUM05G29470.1"/>
    <property type="gene ID" value="OGLUM05G29470"/>
</dbReference>
<evidence type="ECO:0000313" key="2">
    <source>
        <dbReference type="EnsemblPlants" id="OGLUM05G29470.1"/>
    </source>
</evidence>
<reference evidence="2" key="1">
    <citation type="submission" date="2015-04" db="UniProtKB">
        <authorList>
            <consortium name="EnsemblPlants"/>
        </authorList>
    </citation>
    <scope>IDENTIFICATION</scope>
</reference>
<name>A0A0E0A3M5_9ORYZ</name>
<accession>A0A0E0A3M5</accession>
<evidence type="ECO:0000256" key="1">
    <source>
        <dbReference type="SAM" id="MobiDB-lite"/>
    </source>
</evidence>
<feature type="compositionally biased region" description="Pro residues" evidence="1">
    <location>
        <begin position="50"/>
        <end position="75"/>
    </location>
</feature>
<dbReference type="Proteomes" id="UP000026961">
    <property type="component" value="Chromosome 5"/>
</dbReference>
<feature type="region of interest" description="Disordered" evidence="1">
    <location>
        <begin position="1"/>
        <end position="29"/>
    </location>
</feature>
<dbReference type="HOGENOM" id="CLU_151552_0_0_1"/>
<feature type="compositionally biased region" description="Low complexity" evidence="1">
    <location>
        <begin position="18"/>
        <end position="29"/>
    </location>
</feature>
<dbReference type="AlphaFoldDB" id="A0A0E0A3M5"/>
<keyword evidence="3" id="KW-1185">Reference proteome</keyword>
<feature type="region of interest" description="Disordered" evidence="1">
    <location>
        <begin position="49"/>
        <end position="111"/>
    </location>
</feature>
<proteinExistence type="predicted"/>
<organism evidence="2">
    <name type="scientific">Oryza glumipatula</name>
    <dbReference type="NCBI Taxonomy" id="40148"/>
    <lineage>
        <taxon>Eukaryota</taxon>
        <taxon>Viridiplantae</taxon>
        <taxon>Streptophyta</taxon>
        <taxon>Embryophyta</taxon>
        <taxon>Tracheophyta</taxon>
        <taxon>Spermatophyta</taxon>
        <taxon>Magnoliopsida</taxon>
        <taxon>Liliopsida</taxon>
        <taxon>Poales</taxon>
        <taxon>Poaceae</taxon>
        <taxon>BOP clade</taxon>
        <taxon>Oryzoideae</taxon>
        <taxon>Oryzeae</taxon>
        <taxon>Oryzinae</taxon>
        <taxon>Oryza</taxon>
    </lineage>
</organism>
<dbReference type="Gramene" id="OGLUM05G29470.1">
    <property type="protein sequence ID" value="OGLUM05G29470.1"/>
    <property type="gene ID" value="OGLUM05G29470"/>
</dbReference>
<evidence type="ECO:0000313" key="3">
    <source>
        <dbReference type="Proteomes" id="UP000026961"/>
    </source>
</evidence>
<protein>
    <submittedName>
        <fullName evidence="2">Uncharacterized protein</fullName>
    </submittedName>
</protein>
<reference evidence="2" key="2">
    <citation type="submission" date="2018-05" db="EMBL/GenBank/DDBJ databases">
        <title>OgluRS3 (Oryza glumaepatula Reference Sequence Version 3).</title>
        <authorList>
            <person name="Zhang J."/>
            <person name="Kudrna D."/>
            <person name="Lee S."/>
            <person name="Talag J."/>
            <person name="Welchert J."/>
            <person name="Wing R.A."/>
        </authorList>
    </citation>
    <scope>NUCLEOTIDE SEQUENCE [LARGE SCALE GENOMIC DNA]</scope>
</reference>